<keyword evidence="2" id="KW-0808">Transferase</keyword>
<dbReference type="SUPFAM" id="SSF53098">
    <property type="entry name" value="Ribonuclease H-like"/>
    <property type="match status" value="1"/>
</dbReference>
<dbReference type="SMART" id="SM00479">
    <property type="entry name" value="EXOIII"/>
    <property type="match status" value="1"/>
</dbReference>
<feature type="domain" description="Exonuclease" evidence="1">
    <location>
        <begin position="58"/>
        <end position="227"/>
    </location>
</feature>
<dbReference type="InterPro" id="IPR012337">
    <property type="entry name" value="RNaseH-like_sf"/>
</dbReference>
<dbReference type="Gene3D" id="3.30.420.10">
    <property type="entry name" value="Ribonuclease H-like superfamily/Ribonuclease H"/>
    <property type="match status" value="1"/>
</dbReference>
<dbReference type="GO" id="GO:0003887">
    <property type="term" value="F:DNA-directed DNA polymerase activity"/>
    <property type="evidence" value="ECO:0007669"/>
    <property type="project" value="UniProtKB-EC"/>
</dbReference>
<dbReference type="NCBIfam" id="NF005836">
    <property type="entry name" value="PRK07740.1"/>
    <property type="match status" value="1"/>
</dbReference>
<dbReference type="EC" id="2.7.7.7" evidence="2"/>
<name>A0ABT9XYU0_9BACI</name>
<dbReference type="InterPro" id="IPR013520">
    <property type="entry name" value="Ribonucl_H"/>
</dbReference>
<reference evidence="2 3" key="1">
    <citation type="submission" date="2023-07" db="EMBL/GenBank/DDBJ databases">
        <title>Genomic Encyclopedia of Type Strains, Phase IV (KMG-IV): sequencing the most valuable type-strain genomes for metagenomic binning, comparative biology and taxonomic classification.</title>
        <authorList>
            <person name="Goeker M."/>
        </authorList>
    </citation>
    <scope>NUCLEOTIDE SEQUENCE [LARGE SCALE GENOMIC DNA]</scope>
    <source>
        <strain evidence="2 3">DSM 27594</strain>
    </source>
</reference>
<keyword evidence="3" id="KW-1185">Reference proteome</keyword>
<dbReference type="PANTHER" id="PTHR30231:SF41">
    <property type="entry name" value="DNA POLYMERASE III SUBUNIT EPSILON"/>
    <property type="match status" value="1"/>
</dbReference>
<protein>
    <submittedName>
        <fullName evidence="2">DNA polymerase-3 subunit epsilon</fullName>
        <ecNumber evidence="2">2.7.7.7</ecNumber>
    </submittedName>
</protein>
<accession>A0ABT9XYU0</accession>
<dbReference type="EMBL" id="JAUSTW010000006">
    <property type="protein sequence ID" value="MDQ0200533.1"/>
    <property type="molecule type" value="Genomic_DNA"/>
</dbReference>
<evidence type="ECO:0000259" key="1">
    <source>
        <dbReference type="SMART" id="SM00479"/>
    </source>
</evidence>
<evidence type="ECO:0000313" key="3">
    <source>
        <dbReference type="Proteomes" id="UP001224122"/>
    </source>
</evidence>
<gene>
    <name evidence="2" type="ORF">J2S10_003722</name>
</gene>
<dbReference type="PANTHER" id="PTHR30231">
    <property type="entry name" value="DNA POLYMERASE III SUBUNIT EPSILON"/>
    <property type="match status" value="1"/>
</dbReference>
<evidence type="ECO:0000313" key="2">
    <source>
        <dbReference type="EMBL" id="MDQ0200533.1"/>
    </source>
</evidence>
<dbReference type="Proteomes" id="UP001224122">
    <property type="component" value="Unassembled WGS sequence"/>
</dbReference>
<dbReference type="InterPro" id="IPR036397">
    <property type="entry name" value="RNaseH_sf"/>
</dbReference>
<comment type="caution">
    <text evidence="2">The sequence shown here is derived from an EMBL/GenBank/DDBJ whole genome shotgun (WGS) entry which is preliminary data.</text>
</comment>
<keyword evidence="2" id="KW-0548">Nucleotidyltransferase</keyword>
<organism evidence="2 3">
    <name type="scientific">Neobacillus ginsengisoli</name>
    <dbReference type="NCBI Taxonomy" id="904295"/>
    <lineage>
        <taxon>Bacteria</taxon>
        <taxon>Bacillati</taxon>
        <taxon>Bacillota</taxon>
        <taxon>Bacilli</taxon>
        <taxon>Bacillales</taxon>
        <taxon>Bacillaceae</taxon>
        <taxon>Neobacillus</taxon>
    </lineage>
</organism>
<proteinExistence type="predicted"/>
<dbReference type="Pfam" id="PF00929">
    <property type="entry name" value="RNase_T"/>
    <property type="match status" value="1"/>
</dbReference>
<dbReference type="CDD" id="cd06127">
    <property type="entry name" value="DEDDh"/>
    <property type="match status" value="1"/>
</dbReference>
<dbReference type="RefSeq" id="WP_307410480.1">
    <property type="nucleotide sequence ID" value="NZ_JAUSTW010000006.1"/>
</dbReference>
<sequence length="244" mass="28212">MGMIEMIQFLRQMYGKIGSNIYAGVGGQSNLQQISFMRQLQKEMKEKDVLDSPLNELRVVVFDIETTGFYPEKGDQVLSIGAIKMTGHQVHIDDTFYSLIHSELPLSDAISSLTNIQEEQLRTAPEAKEVLIQFFKYVHSDILVAHHAKHEQSFMQRMTWDIMRTRFEHRIIDTSFLIRLSNPTKRSLPLEEICEECGIEIKDRHHALGDAVMTASIWSCYLQKALTMGFKNLREVYEYLAHLK</sequence>